<dbReference type="STRING" id="573061.Clocel_0219"/>
<evidence type="ECO:0008006" key="3">
    <source>
        <dbReference type="Google" id="ProtNLM"/>
    </source>
</evidence>
<name>D9SPF4_CLOC7</name>
<sequence>MNLLIDLLPNTVDINGVKYEINSDFRTSILFEIMMQDTSLSDEDKIIQALQLYYPRVPEDIDTAIDKMLWLYRCGKDETSLKGTGSNKTNQIYSYEYDEDYIYSAFLDQYGVDLQDIEFLHWWKFKAMFKSLKEDNEIVKIMGYRAMDLSKIKDKSQRDFYKKAKEIYKIPTMLNKDEKQKISDIEETLMGSGDLASVLKQDK</sequence>
<proteinExistence type="predicted"/>
<dbReference type="Proteomes" id="UP000002730">
    <property type="component" value="Chromosome"/>
</dbReference>
<reference evidence="1 2" key="1">
    <citation type="submission" date="2010-08" db="EMBL/GenBank/DDBJ databases">
        <title>Complete sequence of Clostridium cellulovorans 743B.</title>
        <authorList>
            <consortium name="US DOE Joint Genome Institute"/>
            <person name="Lucas S."/>
            <person name="Copeland A."/>
            <person name="Lapidus A."/>
            <person name="Cheng J.-F."/>
            <person name="Bruce D."/>
            <person name="Goodwin L."/>
            <person name="Pitluck S."/>
            <person name="Chertkov O."/>
            <person name="Detter J.C."/>
            <person name="Han C."/>
            <person name="Tapia R."/>
            <person name="Land M."/>
            <person name="Hauser L."/>
            <person name="Chang Y.-J."/>
            <person name="Jeffries C."/>
            <person name="Kyrpides N."/>
            <person name="Ivanova N."/>
            <person name="Mikhailova N."/>
            <person name="Hemme C.L."/>
            <person name="Woyke T."/>
        </authorList>
    </citation>
    <scope>NUCLEOTIDE SEQUENCE [LARGE SCALE GENOMIC DNA]</scope>
    <source>
        <strain evidence="2">ATCC 35296 / DSM 3052 / OCM 3 / 743B</strain>
    </source>
</reference>
<protein>
    <recommendedName>
        <fullName evidence="3">Bacteriophage Gp15 protein</fullName>
    </recommendedName>
</protein>
<organism evidence="1 2">
    <name type="scientific">Clostridium cellulovorans (strain ATCC 35296 / DSM 3052 / OCM 3 / 743B)</name>
    <dbReference type="NCBI Taxonomy" id="573061"/>
    <lineage>
        <taxon>Bacteria</taxon>
        <taxon>Bacillati</taxon>
        <taxon>Bacillota</taxon>
        <taxon>Clostridia</taxon>
        <taxon>Eubacteriales</taxon>
        <taxon>Clostridiaceae</taxon>
        <taxon>Clostridium</taxon>
    </lineage>
</organism>
<dbReference type="OrthoDB" id="1758052at2"/>
<accession>D9SPF4</accession>
<dbReference type="HOGENOM" id="CLU_108800_1_0_9"/>
<dbReference type="InterPro" id="IPR009660">
    <property type="entry name" value="Phage_A500_Gp15"/>
</dbReference>
<gene>
    <name evidence="1" type="ordered locus">Clocel_0219</name>
</gene>
<dbReference type="AlphaFoldDB" id="D9SPF4"/>
<evidence type="ECO:0000313" key="1">
    <source>
        <dbReference type="EMBL" id="ADL50003.1"/>
    </source>
</evidence>
<dbReference type="RefSeq" id="WP_010075235.1">
    <property type="nucleotide sequence ID" value="NC_014393.1"/>
</dbReference>
<dbReference type="KEGG" id="ccb:Clocel_0219"/>
<evidence type="ECO:0000313" key="2">
    <source>
        <dbReference type="Proteomes" id="UP000002730"/>
    </source>
</evidence>
<dbReference type="Pfam" id="PF06854">
    <property type="entry name" value="Phage_Gp15"/>
    <property type="match status" value="1"/>
</dbReference>
<keyword evidence="2" id="KW-1185">Reference proteome</keyword>
<dbReference type="eggNOG" id="ENOG5032UD1">
    <property type="taxonomic scope" value="Bacteria"/>
</dbReference>
<dbReference type="EMBL" id="CP002160">
    <property type="protein sequence ID" value="ADL50003.1"/>
    <property type="molecule type" value="Genomic_DNA"/>
</dbReference>